<comment type="caution">
    <text evidence="2">The sequence shown here is derived from an EMBL/GenBank/DDBJ whole genome shotgun (WGS) entry which is preliminary data.</text>
</comment>
<accession>A0A967AYJ1</accession>
<evidence type="ECO:0000259" key="1">
    <source>
        <dbReference type="Pfam" id="PF12867"/>
    </source>
</evidence>
<dbReference type="Gene3D" id="1.20.120.450">
    <property type="entry name" value="dinb family like domain"/>
    <property type="match status" value="1"/>
</dbReference>
<dbReference type="Proteomes" id="UP000707206">
    <property type="component" value="Unassembled WGS sequence"/>
</dbReference>
<dbReference type="AlphaFoldDB" id="A0A967AYJ1"/>
<proteinExistence type="predicted"/>
<name>A0A967AYJ1_9FLAO</name>
<reference evidence="2" key="2">
    <citation type="submission" date="2020-03" db="EMBL/GenBank/DDBJ databases">
        <title>Flavobacteriaceae bacterium strain TP-CH-4, a member of the family Flavobacteriaceae isolated from a deep-sea seamount.</title>
        <authorList>
            <person name="Zhang D.-C."/>
        </authorList>
    </citation>
    <scope>NUCLEOTIDE SEQUENCE</scope>
    <source>
        <strain evidence="2">TP-CH-4</strain>
    </source>
</reference>
<dbReference type="InterPro" id="IPR034660">
    <property type="entry name" value="DinB/YfiT-like"/>
</dbReference>
<reference evidence="2" key="1">
    <citation type="submission" date="2019-07" db="EMBL/GenBank/DDBJ databases">
        <authorList>
            <person name="De-Chao Zhang Q."/>
        </authorList>
    </citation>
    <scope>NUCLEOTIDE SEQUENCE</scope>
    <source>
        <strain evidence="2">TP-CH-4</strain>
    </source>
</reference>
<protein>
    <recommendedName>
        <fullName evidence="1">DinB-like domain-containing protein</fullName>
    </recommendedName>
</protein>
<sequence>MAGLFISPENQIQRLNQITNEIARLKSLPLSLLTVPPKPKAWSIIEIIAHLNIAYGLYEEKINGALAKCPNKQSETEPFKARAWQRFVINGQRPKGNVRKWKMKTLKKFEPLLSPENRNQEQISSIFDTFQTHYGHLRQAILTGRNKDLSKVKITSAIGPIVRFYLPECFEFLLCHAERHLVQINETKEMIS</sequence>
<evidence type="ECO:0000313" key="2">
    <source>
        <dbReference type="EMBL" id="NHF58916.1"/>
    </source>
</evidence>
<dbReference type="SUPFAM" id="SSF109854">
    <property type="entry name" value="DinB/YfiT-like putative metalloenzymes"/>
    <property type="match status" value="1"/>
</dbReference>
<feature type="domain" description="DinB-like" evidence="1">
    <location>
        <begin position="23"/>
        <end position="184"/>
    </location>
</feature>
<dbReference type="InterPro" id="IPR024775">
    <property type="entry name" value="DinB-like"/>
</dbReference>
<evidence type="ECO:0000313" key="3">
    <source>
        <dbReference type="Proteomes" id="UP000707206"/>
    </source>
</evidence>
<keyword evidence="3" id="KW-1185">Reference proteome</keyword>
<dbReference type="RefSeq" id="WP_152573378.1">
    <property type="nucleotide sequence ID" value="NZ_VIKU02000001.1"/>
</dbReference>
<dbReference type="EMBL" id="VIKU02000001">
    <property type="protein sequence ID" value="NHF58916.1"/>
    <property type="molecule type" value="Genomic_DNA"/>
</dbReference>
<organism evidence="2 3">
    <name type="scientific">Pelagihabitans pacificus</name>
    <dbReference type="NCBI Taxonomy" id="2696054"/>
    <lineage>
        <taxon>Bacteria</taxon>
        <taxon>Pseudomonadati</taxon>
        <taxon>Bacteroidota</taxon>
        <taxon>Flavobacteriia</taxon>
        <taxon>Flavobacteriales</taxon>
        <taxon>Flavobacteriaceae</taxon>
        <taxon>Pelagihabitans</taxon>
    </lineage>
</organism>
<gene>
    <name evidence="2" type="ORF">FK220_006170</name>
</gene>
<dbReference type="Pfam" id="PF12867">
    <property type="entry name" value="DinB_2"/>
    <property type="match status" value="1"/>
</dbReference>